<keyword evidence="2 5" id="KW-0547">Nucleotide-binding</keyword>
<dbReference type="InterPro" id="IPR051538">
    <property type="entry name" value="Acyl-CoA_Synth/Transferase"/>
</dbReference>
<reference evidence="7" key="1">
    <citation type="submission" date="2022-03" db="EMBL/GenBank/DDBJ databases">
        <authorList>
            <person name="Woo C.Y."/>
        </authorList>
    </citation>
    <scope>NUCLEOTIDE SEQUENCE</scope>
    <source>
        <strain evidence="7">CYS-02</strain>
    </source>
</reference>
<dbReference type="GO" id="GO:0016874">
    <property type="term" value="F:ligase activity"/>
    <property type="evidence" value="ECO:0007669"/>
    <property type="project" value="UniProtKB-KW"/>
</dbReference>
<dbReference type="Gene3D" id="3.30.1490.20">
    <property type="entry name" value="ATP-grasp fold, A domain"/>
    <property type="match status" value="1"/>
</dbReference>
<evidence type="ECO:0000313" key="8">
    <source>
        <dbReference type="Proteomes" id="UP001139447"/>
    </source>
</evidence>
<feature type="domain" description="ATP-grasp" evidence="6">
    <location>
        <begin position="497"/>
        <end position="533"/>
    </location>
</feature>
<dbReference type="PROSITE" id="PS50975">
    <property type="entry name" value="ATP_GRASP"/>
    <property type="match status" value="1"/>
</dbReference>
<dbReference type="Gene3D" id="3.40.50.720">
    <property type="entry name" value="NAD(P)-binding Rossmann-like Domain"/>
    <property type="match status" value="1"/>
</dbReference>
<dbReference type="PANTHER" id="PTHR43334:SF1">
    <property type="entry name" value="3-HYDROXYPROPIONATE--COA LIGASE [ADP-FORMING]"/>
    <property type="match status" value="1"/>
</dbReference>
<dbReference type="Pfam" id="PF13380">
    <property type="entry name" value="CoA_binding_2"/>
    <property type="match status" value="1"/>
</dbReference>
<evidence type="ECO:0000259" key="6">
    <source>
        <dbReference type="PROSITE" id="PS50975"/>
    </source>
</evidence>
<dbReference type="PANTHER" id="PTHR43334">
    <property type="entry name" value="ACETATE--COA LIGASE [ADP-FORMING]"/>
    <property type="match status" value="1"/>
</dbReference>
<dbReference type="RefSeq" id="WP_243304372.1">
    <property type="nucleotide sequence ID" value="NZ_JALGBI010000001.1"/>
</dbReference>
<dbReference type="Pfam" id="PF13607">
    <property type="entry name" value="Succ_CoA_lig"/>
    <property type="match status" value="1"/>
</dbReference>
<dbReference type="SMART" id="SM00881">
    <property type="entry name" value="CoA_binding"/>
    <property type="match status" value="1"/>
</dbReference>
<protein>
    <submittedName>
        <fullName evidence="7">Acetate--CoA ligase family protein</fullName>
    </submittedName>
</protein>
<comment type="caution">
    <text evidence="7">The sequence shown here is derived from an EMBL/GenBank/DDBJ whole genome shotgun (WGS) entry which is preliminary data.</text>
</comment>
<dbReference type="InterPro" id="IPR013815">
    <property type="entry name" value="ATP_grasp_subdomain_1"/>
</dbReference>
<evidence type="ECO:0000256" key="1">
    <source>
        <dbReference type="ARBA" id="ARBA00022598"/>
    </source>
</evidence>
<dbReference type="Gene3D" id="3.30.470.20">
    <property type="entry name" value="ATP-grasp fold, B domain"/>
    <property type="match status" value="1"/>
</dbReference>
<dbReference type="InterPro" id="IPR003781">
    <property type="entry name" value="CoA-bd"/>
</dbReference>
<proteinExistence type="inferred from homology"/>
<dbReference type="SUPFAM" id="SSF56059">
    <property type="entry name" value="Glutathione synthetase ATP-binding domain-like"/>
    <property type="match status" value="1"/>
</dbReference>
<dbReference type="InterPro" id="IPR032875">
    <property type="entry name" value="Succ_CoA_lig_flav_dom"/>
</dbReference>
<keyword evidence="1 7" id="KW-0436">Ligase</keyword>
<accession>A0A9X1VSS2</accession>
<dbReference type="Pfam" id="PF13549">
    <property type="entry name" value="ATP-grasp_5"/>
    <property type="match status" value="1"/>
</dbReference>
<dbReference type="Proteomes" id="UP001139447">
    <property type="component" value="Unassembled WGS sequence"/>
</dbReference>
<dbReference type="EMBL" id="JALGBI010000001">
    <property type="protein sequence ID" value="MCJ0762270.1"/>
    <property type="molecule type" value="Genomic_DNA"/>
</dbReference>
<dbReference type="GO" id="GO:0046872">
    <property type="term" value="F:metal ion binding"/>
    <property type="evidence" value="ECO:0007669"/>
    <property type="project" value="InterPro"/>
</dbReference>
<dbReference type="GO" id="GO:0005524">
    <property type="term" value="F:ATP binding"/>
    <property type="evidence" value="ECO:0007669"/>
    <property type="project" value="UniProtKB-UniRule"/>
</dbReference>
<dbReference type="InterPro" id="IPR036291">
    <property type="entry name" value="NAD(P)-bd_dom_sf"/>
</dbReference>
<organism evidence="7 8">
    <name type="scientific">Variovorax terrae</name>
    <dbReference type="NCBI Taxonomy" id="2923278"/>
    <lineage>
        <taxon>Bacteria</taxon>
        <taxon>Pseudomonadati</taxon>
        <taxon>Pseudomonadota</taxon>
        <taxon>Betaproteobacteria</taxon>
        <taxon>Burkholderiales</taxon>
        <taxon>Comamonadaceae</taxon>
        <taxon>Variovorax</taxon>
    </lineage>
</organism>
<comment type="similarity">
    <text evidence="4">In the N-terminal section; belongs to the acetate CoA ligase alpha subunit family.</text>
</comment>
<evidence type="ECO:0000256" key="4">
    <source>
        <dbReference type="ARBA" id="ARBA00060888"/>
    </source>
</evidence>
<evidence type="ECO:0000256" key="2">
    <source>
        <dbReference type="ARBA" id="ARBA00022741"/>
    </source>
</evidence>
<dbReference type="InterPro" id="IPR011761">
    <property type="entry name" value="ATP-grasp"/>
</dbReference>
<dbReference type="AlphaFoldDB" id="A0A9X1VSS2"/>
<evidence type="ECO:0000256" key="3">
    <source>
        <dbReference type="ARBA" id="ARBA00022840"/>
    </source>
</evidence>
<dbReference type="FunFam" id="3.30.1490.20:FF:000020">
    <property type="entry name" value="Protein lysine acetyltransferase"/>
    <property type="match status" value="1"/>
</dbReference>
<dbReference type="InterPro" id="IPR016102">
    <property type="entry name" value="Succinyl-CoA_synth-like"/>
</dbReference>
<evidence type="ECO:0000256" key="5">
    <source>
        <dbReference type="PROSITE-ProRule" id="PRU00409"/>
    </source>
</evidence>
<dbReference type="Gene3D" id="3.40.50.261">
    <property type="entry name" value="Succinyl-CoA synthetase domains"/>
    <property type="match status" value="2"/>
</dbReference>
<gene>
    <name evidence="7" type="ORF">MMF98_03520</name>
</gene>
<name>A0A9X1VSS2_9BURK</name>
<keyword evidence="8" id="KW-1185">Reference proteome</keyword>
<keyword evidence="3 5" id="KW-0067">ATP-binding</keyword>
<dbReference type="SUPFAM" id="SSF51735">
    <property type="entry name" value="NAD(P)-binding Rossmann-fold domains"/>
    <property type="match status" value="1"/>
</dbReference>
<sequence>MTTPSPIDTILNPGSVAILGASDDLAKWGGSMLALLKKFEFPGKIFPVNPRSPVVQSLPAFPSVTAIGQPVDVALLAVPHERAIEAFEDCARAGVKAILMVTSQFAESGEAGQKLQDTLVDIARRAGIRIIGPNCMGYFHSHANLCLLNAQALMRNPVLHKGSIALISQSGALAGAMLARAYDLGAGFSFCVSLGNQADLEVCDFLEYAISDPQTRVISLYIEGVKSPQRFIGLLRQARAAGKPVLLVKAGRTDSGKRAVQSHTASMAGAYQAFEAAVRYESAVVVDDFLELVMQAVAWTSLPPPTGRSIAVFSGSGGGGAVASDLVDEAGLETATLSPGTVQALAPLMPESCAHLPFDLGAVPASHRGTNAQWLQEVIVGMMADPGIGAGIFVMTTQPDMVGAARTVMAASQLCGKPVVFVNAASSCGSEATDVLRAAGMVRFESIREATRYLANRLAFEQRAGVPLLEAPAPAVPAVAAMASGLPVGLMSEYQTKQLFAAAGIPVTAGQVARSADEAASAARAIGFPVVMKLMSAQVSHKSDIGGVVLNVRDEAAVRQNFGALQAALAPVPGATFDGCLVQQMAQADAELLVGTHWDAQFGPMLMFGFGGTLVELQRDTALLPASASRPAIAEALAGLRLYPLLTGFRGREPADLERLVDLIHRMGQLAVQLGEQLAECEANPVMVRGNSIVVADARAVWKEKA</sequence>
<evidence type="ECO:0000313" key="7">
    <source>
        <dbReference type="EMBL" id="MCJ0762270.1"/>
    </source>
</evidence>
<dbReference type="SUPFAM" id="SSF52210">
    <property type="entry name" value="Succinyl-CoA synthetase domains"/>
    <property type="match status" value="2"/>
</dbReference>